<sequence length="258" mass="29189">MCLACLSIMHWLVVVLAVWFCDVLAECSVAADARSQRPQEIAVARTLGLEYPNLLRTVAPTLIPVRIRKQDDRQFLAMGAIADHVVLSETTNSWRRRHPWVDFVVLVTKLGQFPPWDSQTYQFVRLENHRECSCIIATPQATDDTRAVPSTRDGMDDAVEGWGNIHEKNEMQLTFTVETRCCYQIPQHCAHSTNTASLAVQYKIGSVLFALVESEVKTTEELGLKQVRRRQGLTERKSVSPNTIGRKVELVVQTRLTL</sequence>
<feature type="signal peptide" evidence="1">
    <location>
        <begin position="1"/>
        <end position="17"/>
    </location>
</feature>
<reference evidence="2" key="2">
    <citation type="journal article" date="2020" name="Nat. Commun.">
        <title>Large-scale genome sequencing of mycorrhizal fungi provides insights into the early evolution of symbiotic traits.</title>
        <authorList>
            <person name="Miyauchi S."/>
            <person name="Kiss E."/>
            <person name="Kuo A."/>
            <person name="Drula E."/>
            <person name="Kohler A."/>
            <person name="Sanchez-Garcia M."/>
            <person name="Morin E."/>
            <person name="Andreopoulos B."/>
            <person name="Barry K.W."/>
            <person name="Bonito G."/>
            <person name="Buee M."/>
            <person name="Carver A."/>
            <person name="Chen C."/>
            <person name="Cichocki N."/>
            <person name="Clum A."/>
            <person name="Culley D."/>
            <person name="Crous P.W."/>
            <person name="Fauchery L."/>
            <person name="Girlanda M."/>
            <person name="Hayes R.D."/>
            <person name="Keri Z."/>
            <person name="LaButti K."/>
            <person name="Lipzen A."/>
            <person name="Lombard V."/>
            <person name="Magnuson J."/>
            <person name="Maillard F."/>
            <person name="Murat C."/>
            <person name="Nolan M."/>
            <person name="Ohm R.A."/>
            <person name="Pangilinan J."/>
            <person name="Pereira M.F."/>
            <person name="Perotto S."/>
            <person name="Peter M."/>
            <person name="Pfister S."/>
            <person name="Riley R."/>
            <person name="Sitrit Y."/>
            <person name="Stielow J.B."/>
            <person name="Szollosi G."/>
            <person name="Zifcakova L."/>
            <person name="Stursova M."/>
            <person name="Spatafora J.W."/>
            <person name="Tedersoo L."/>
            <person name="Vaario L.M."/>
            <person name="Yamada A."/>
            <person name="Yan M."/>
            <person name="Wang P."/>
            <person name="Xu J."/>
            <person name="Bruns T."/>
            <person name="Baldrian P."/>
            <person name="Vilgalys R."/>
            <person name="Dunand C."/>
            <person name="Henrissat B."/>
            <person name="Grigoriev I.V."/>
            <person name="Hibbett D."/>
            <person name="Nagy L.G."/>
            <person name="Martin F.M."/>
        </authorList>
    </citation>
    <scope>NUCLEOTIDE SEQUENCE</scope>
    <source>
        <strain evidence="2">BED1</strain>
    </source>
</reference>
<accession>A0AAD4BRB8</accession>
<keyword evidence="3" id="KW-1185">Reference proteome</keyword>
<dbReference type="AlphaFoldDB" id="A0AAD4BRB8"/>
<gene>
    <name evidence="2" type="ORF">L210DRAFT_3505046</name>
</gene>
<evidence type="ECO:0000256" key="1">
    <source>
        <dbReference type="SAM" id="SignalP"/>
    </source>
</evidence>
<evidence type="ECO:0000313" key="3">
    <source>
        <dbReference type="Proteomes" id="UP001194468"/>
    </source>
</evidence>
<evidence type="ECO:0008006" key="4">
    <source>
        <dbReference type="Google" id="ProtNLM"/>
    </source>
</evidence>
<keyword evidence="1" id="KW-0732">Signal</keyword>
<dbReference type="Proteomes" id="UP001194468">
    <property type="component" value="Unassembled WGS sequence"/>
</dbReference>
<comment type="caution">
    <text evidence="2">The sequence shown here is derived from an EMBL/GenBank/DDBJ whole genome shotgun (WGS) entry which is preliminary data.</text>
</comment>
<proteinExistence type="predicted"/>
<organism evidence="2 3">
    <name type="scientific">Boletus edulis BED1</name>
    <dbReference type="NCBI Taxonomy" id="1328754"/>
    <lineage>
        <taxon>Eukaryota</taxon>
        <taxon>Fungi</taxon>
        <taxon>Dikarya</taxon>
        <taxon>Basidiomycota</taxon>
        <taxon>Agaricomycotina</taxon>
        <taxon>Agaricomycetes</taxon>
        <taxon>Agaricomycetidae</taxon>
        <taxon>Boletales</taxon>
        <taxon>Boletineae</taxon>
        <taxon>Boletaceae</taxon>
        <taxon>Boletoideae</taxon>
        <taxon>Boletus</taxon>
    </lineage>
</organism>
<feature type="chain" id="PRO_5042116545" description="RxLR effector candidate protein" evidence="1">
    <location>
        <begin position="18"/>
        <end position="258"/>
    </location>
</feature>
<evidence type="ECO:0000313" key="2">
    <source>
        <dbReference type="EMBL" id="KAF8437937.1"/>
    </source>
</evidence>
<reference evidence="2" key="1">
    <citation type="submission" date="2019-10" db="EMBL/GenBank/DDBJ databases">
        <authorList>
            <consortium name="DOE Joint Genome Institute"/>
            <person name="Kuo A."/>
            <person name="Miyauchi S."/>
            <person name="Kiss E."/>
            <person name="Drula E."/>
            <person name="Kohler A."/>
            <person name="Sanchez-Garcia M."/>
            <person name="Andreopoulos B."/>
            <person name="Barry K.W."/>
            <person name="Bonito G."/>
            <person name="Buee M."/>
            <person name="Carver A."/>
            <person name="Chen C."/>
            <person name="Cichocki N."/>
            <person name="Clum A."/>
            <person name="Culley D."/>
            <person name="Crous P.W."/>
            <person name="Fauchery L."/>
            <person name="Girlanda M."/>
            <person name="Hayes R."/>
            <person name="Keri Z."/>
            <person name="LaButti K."/>
            <person name="Lipzen A."/>
            <person name="Lombard V."/>
            <person name="Magnuson J."/>
            <person name="Maillard F."/>
            <person name="Morin E."/>
            <person name="Murat C."/>
            <person name="Nolan M."/>
            <person name="Ohm R."/>
            <person name="Pangilinan J."/>
            <person name="Pereira M."/>
            <person name="Perotto S."/>
            <person name="Peter M."/>
            <person name="Riley R."/>
            <person name="Sitrit Y."/>
            <person name="Stielow B."/>
            <person name="Szollosi G."/>
            <person name="Zifcakova L."/>
            <person name="Stursova M."/>
            <person name="Spatafora J.W."/>
            <person name="Tedersoo L."/>
            <person name="Vaario L.-M."/>
            <person name="Yamada A."/>
            <person name="Yan M."/>
            <person name="Wang P."/>
            <person name="Xu J."/>
            <person name="Bruns T."/>
            <person name="Baldrian P."/>
            <person name="Vilgalys R."/>
            <person name="Henrissat B."/>
            <person name="Grigoriev I.V."/>
            <person name="Hibbett D."/>
            <person name="Nagy L.G."/>
            <person name="Martin F.M."/>
        </authorList>
    </citation>
    <scope>NUCLEOTIDE SEQUENCE</scope>
    <source>
        <strain evidence="2">BED1</strain>
    </source>
</reference>
<name>A0AAD4BRB8_BOLED</name>
<protein>
    <recommendedName>
        <fullName evidence="4">RxLR effector candidate protein</fullName>
    </recommendedName>
</protein>
<dbReference type="EMBL" id="WHUW01000017">
    <property type="protein sequence ID" value="KAF8437937.1"/>
    <property type="molecule type" value="Genomic_DNA"/>
</dbReference>